<evidence type="ECO:0000259" key="10">
    <source>
        <dbReference type="Pfam" id="PF02880"/>
    </source>
</evidence>
<dbReference type="InterPro" id="IPR005844">
    <property type="entry name" value="A-D-PHexomutase_a/b/a-I"/>
</dbReference>
<evidence type="ECO:0000313" key="11">
    <source>
        <dbReference type="EMBL" id="MDF0590015.1"/>
    </source>
</evidence>
<accession>A0ABT5X5R0</accession>
<dbReference type="InterPro" id="IPR005845">
    <property type="entry name" value="A-D-PHexomutase_a/b/a-II"/>
</dbReference>
<comment type="cofactor">
    <cofactor evidence="1">
        <name>Mg(2+)</name>
        <dbReference type="ChEBI" id="CHEBI:18420"/>
    </cofactor>
</comment>
<dbReference type="Pfam" id="PF02880">
    <property type="entry name" value="PGM_PMM_III"/>
    <property type="match status" value="1"/>
</dbReference>
<protein>
    <submittedName>
        <fullName evidence="11">Phosphoglucomutase</fullName>
    </submittedName>
</protein>
<dbReference type="Pfam" id="PF02879">
    <property type="entry name" value="PGM_PMM_II"/>
    <property type="match status" value="1"/>
</dbReference>
<evidence type="ECO:0000256" key="4">
    <source>
        <dbReference type="ARBA" id="ARBA00022723"/>
    </source>
</evidence>
<evidence type="ECO:0000259" key="8">
    <source>
        <dbReference type="Pfam" id="PF02878"/>
    </source>
</evidence>
<evidence type="ECO:0000256" key="6">
    <source>
        <dbReference type="ARBA" id="ARBA00023235"/>
    </source>
</evidence>
<keyword evidence="12" id="KW-1185">Reference proteome</keyword>
<organism evidence="11 12">
    <name type="scientific">Candidatus Methanocrinis natronophilus</name>
    <dbReference type="NCBI Taxonomy" id="3033396"/>
    <lineage>
        <taxon>Archaea</taxon>
        <taxon>Methanobacteriati</taxon>
        <taxon>Methanobacteriota</taxon>
        <taxon>Stenosarchaea group</taxon>
        <taxon>Methanomicrobia</taxon>
        <taxon>Methanotrichales</taxon>
        <taxon>Methanotrichaceae</taxon>
        <taxon>Methanocrinis</taxon>
    </lineage>
</organism>
<dbReference type="InterPro" id="IPR005846">
    <property type="entry name" value="A-D-PHexomutase_a/b/a-III"/>
</dbReference>
<keyword evidence="4" id="KW-0479">Metal-binding</keyword>
<reference evidence="11 12" key="1">
    <citation type="submission" date="2023-03" db="EMBL/GenBank/DDBJ databases">
        <title>WGS of Methanotrichaceae archaeon Mx.</title>
        <authorList>
            <person name="Sorokin D.Y."/>
            <person name="Merkel A.Y."/>
        </authorList>
    </citation>
    <scope>NUCLEOTIDE SEQUENCE [LARGE SCALE GENOMIC DNA]</scope>
    <source>
        <strain evidence="11 12">Mx</strain>
    </source>
</reference>
<dbReference type="SUPFAM" id="SSF55957">
    <property type="entry name" value="Phosphoglucomutase, C-terminal domain"/>
    <property type="match status" value="1"/>
</dbReference>
<dbReference type="PRINTS" id="PR00509">
    <property type="entry name" value="PGMPMM"/>
</dbReference>
<name>A0ABT5X5R0_9EURY</name>
<dbReference type="Pfam" id="PF02878">
    <property type="entry name" value="PGM_PMM_I"/>
    <property type="match status" value="1"/>
</dbReference>
<dbReference type="InterPro" id="IPR036900">
    <property type="entry name" value="A-D-PHexomutase_C_sf"/>
</dbReference>
<comment type="caution">
    <text evidence="11">The sequence shown here is derived from an EMBL/GenBank/DDBJ whole genome shotgun (WGS) entry which is preliminary data.</text>
</comment>
<evidence type="ECO:0000313" key="12">
    <source>
        <dbReference type="Proteomes" id="UP001220010"/>
    </source>
</evidence>
<dbReference type="Proteomes" id="UP001220010">
    <property type="component" value="Unassembled WGS sequence"/>
</dbReference>
<dbReference type="PANTHER" id="PTHR43771">
    <property type="entry name" value="PHOSPHOMANNOMUTASE"/>
    <property type="match status" value="1"/>
</dbReference>
<dbReference type="InterPro" id="IPR016055">
    <property type="entry name" value="A-D-PHexomutase_a/b/a-I/II/III"/>
</dbReference>
<dbReference type="RefSeq" id="WP_316965774.1">
    <property type="nucleotide sequence ID" value="NZ_JARFPK010000006.1"/>
</dbReference>
<dbReference type="EMBL" id="JARFPK010000006">
    <property type="protein sequence ID" value="MDF0590015.1"/>
    <property type="molecule type" value="Genomic_DNA"/>
</dbReference>
<feature type="domain" description="Alpha-D-phosphohexomutase C-terminal" evidence="7">
    <location>
        <begin position="382"/>
        <end position="420"/>
    </location>
</feature>
<evidence type="ECO:0000259" key="9">
    <source>
        <dbReference type="Pfam" id="PF02879"/>
    </source>
</evidence>
<dbReference type="InterPro" id="IPR005841">
    <property type="entry name" value="Alpha-D-phosphohexomutase_SF"/>
</dbReference>
<evidence type="ECO:0000259" key="7">
    <source>
        <dbReference type="Pfam" id="PF00408"/>
    </source>
</evidence>
<keyword evidence="5" id="KW-0460">Magnesium</keyword>
<evidence type="ECO:0000256" key="5">
    <source>
        <dbReference type="ARBA" id="ARBA00022842"/>
    </source>
</evidence>
<evidence type="ECO:0000256" key="3">
    <source>
        <dbReference type="ARBA" id="ARBA00022553"/>
    </source>
</evidence>
<sequence>MTVFRAYDVRGVYGTELTDDIARKVGRALGSYLPGGRIALGRDTRVSGPEVERAFLEGVLSTGCPVERYGVLPISMIGFETWKGGYNAAAYISASHNPPEYNGIRFRTSEGYGMLYHETEMMDLYEREEFLEGEGKLTDRSPDDAILRYADYVEGKLAFDRPLRIVLDMGNGAACGTFPLYQRLGFDCRVTNDSPDGLFPGRGPAPTEESLREAAKMVVAEGADYGVGFDPDADRGLVIDDRGRIVPPEKVAVILAKERYRPGDRVVAGFDCSMILERELLPMGIEVIRERVGDVFIANRVKREGAVIGVERSAHLFLPEFQLSDDPFAMSLALGEVISRGERLSDLSDAIPDYPYVQKSIRIVGSAADLMRRLEGDLASLEPDTTDGLKITAEDYTVLIRPSNTQPLIRLYVETAGGAADELVDRFEKLIKGAAK</sequence>
<gene>
    <name evidence="11" type="ORF">P0O15_02320</name>
</gene>
<comment type="similarity">
    <text evidence="2">Belongs to the phosphohexose mutase family.</text>
</comment>
<evidence type="ECO:0000256" key="2">
    <source>
        <dbReference type="ARBA" id="ARBA00010231"/>
    </source>
</evidence>
<dbReference type="Gene3D" id="3.40.120.10">
    <property type="entry name" value="Alpha-D-Glucose-1,6-Bisphosphate, subunit A, domain 3"/>
    <property type="match status" value="3"/>
</dbReference>
<feature type="domain" description="Alpha-D-phosphohexomutase alpha/beta/alpha" evidence="10">
    <location>
        <begin position="248"/>
        <end position="351"/>
    </location>
</feature>
<keyword evidence="3" id="KW-0597">Phosphoprotein</keyword>
<dbReference type="InterPro" id="IPR005843">
    <property type="entry name" value="A-D-PHexomutase_C"/>
</dbReference>
<keyword evidence="6" id="KW-0413">Isomerase</keyword>
<dbReference type="SUPFAM" id="SSF53738">
    <property type="entry name" value="Phosphoglucomutase, first 3 domains"/>
    <property type="match status" value="3"/>
</dbReference>
<feature type="domain" description="Alpha-D-phosphohexomutase alpha/beta/alpha" evidence="8">
    <location>
        <begin position="3"/>
        <end position="129"/>
    </location>
</feature>
<evidence type="ECO:0000256" key="1">
    <source>
        <dbReference type="ARBA" id="ARBA00001946"/>
    </source>
</evidence>
<feature type="domain" description="Alpha-D-phosphohexomutase alpha/beta/alpha" evidence="9">
    <location>
        <begin position="159"/>
        <end position="243"/>
    </location>
</feature>
<dbReference type="Pfam" id="PF00408">
    <property type="entry name" value="PGM_PMM_IV"/>
    <property type="match status" value="1"/>
</dbReference>
<proteinExistence type="inferred from homology"/>
<dbReference type="PANTHER" id="PTHR43771:SF1">
    <property type="entry name" value="PHOSPHOMANNOMUTASE"/>
    <property type="match status" value="1"/>
</dbReference>
<dbReference type="Gene3D" id="3.30.310.50">
    <property type="entry name" value="Alpha-D-phosphohexomutase, C-terminal domain"/>
    <property type="match status" value="1"/>
</dbReference>